<name>W4RWG0_9BACI</name>
<proteinExistence type="predicted"/>
<dbReference type="Proteomes" id="UP000018949">
    <property type="component" value="Unassembled WGS sequence"/>
</dbReference>
<evidence type="ECO:0000313" key="1">
    <source>
        <dbReference type="EMBL" id="GAE48218.1"/>
    </source>
</evidence>
<evidence type="ECO:0000313" key="2">
    <source>
        <dbReference type="Proteomes" id="UP000018949"/>
    </source>
</evidence>
<sequence>MKLQANNYYEMHLINNDRTAEGCQGLKPKSKTVKQIKKAVPPHLLEEAILLRREVLGRSVSQIIQILEWDGKAQPGHLKRNTLQEKLAERGYSSTKCECIPALAQLAPSFQKRFGNSLWQSDIKYGPFLPIGPNRKNKQVYLVLFIDDATKVKV</sequence>
<accession>W4RWG0</accession>
<keyword evidence="2" id="KW-1185">Reference proteome</keyword>
<dbReference type="AlphaFoldDB" id="W4RWG0"/>
<organism evidence="1 2">
    <name type="scientific">Mesobacillus boroniphilus JCM 21738</name>
    <dbReference type="NCBI Taxonomy" id="1294265"/>
    <lineage>
        <taxon>Bacteria</taxon>
        <taxon>Bacillati</taxon>
        <taxon>Bacillota</taxon>
        <taxon>Bacilli</taxon>
        <taxon>Bacillales</taxon>
        <taxon>Bacillaceae</taxon>
        <taxon>Mesobacillus</taxon>
    </lineage>
</organism>
<dbReference type="eggNOG" id="COG2801">
    <property type="taxonomic scope" value="Bacteria"/>
</dbReference>
<comment type="caution">
    <text evidence="1">The sequence shown here is derived from an EMBL/GenBank/DDBJ whole genome shotgun (WGS) entry which is preliminary data.</text>
</comment>
<gene>
    <name evidence="1" type="ORF">JCM21738_5305</name>
</gene>
<protein>
    <submittedName>
        <fullName evidence="1">Mobile element protein</fullName>
    </submittedName>
</protein>
<reference evidence="1 2" key="1">
    <citation type="submission" date="2013-12" db="EMBL/GenBank/DDBJ databases">
        <title>NBRP : Genome information of microbial organism related human and environment.</title>
        <authorList>
            <person name="Hattori M."/>
            <person name="Oshima K."/>
            <person name="Inaba H."/>
            <person name="Suda W."/>
            <person name="Sakamoto M."/>
            <person name="Iino T."/>
            <person name="Kitahara M."/>
            <person name="Oshida Y."/>
            <person name="Iida T."/>
            <person name="Kudo T."/>
            <person name="Itoh T."/>
            <person name="Ahmed I."/>
            <person name="Ohkuma M."/>
        </authorList>
    </citation>
    <scope>NUCLEOTIDE SEQUENCE [LARGE SCALE GENOMIC DNA]</scope>
    <source>
        <strain evidence="1 2">JCM 21738</strain>
    </source>
</reference>
<dbReference type="EMBL" id="BAUW01000141">
    <property type="protein sequence ID" value="GAE48218.1"/>
    <property type="molecule type" value="Genomic_DNA"/>
</dbReference>